<gene>
    <name evidence="2" type="ORF">LSCM1_05301</name>
</gene>
<evidence type="ECO:0000256" key="1">
    <source>
        <dbReference type="SAM" id="MobiDB-lite"/>
    </source>
</evidence>
<evidence type="ECO:0000313" key="2">
    <source>
        <dbReference type="EMBL" id="KAG5476967.1"/>
    </source>
</evidence>
<protein>
    <submittedName>
        <fullName evidence="2">Uncharacterized protein</fullName>
    </submittedName>
</protein>
<dbReference type="RefSeq" id="XP_067178137.1">
    <property type="nucleotide sequence ID" value="XM_067322772.1"/>
</dbReference>
<feature type="compositionally biased region" description="Basic and acidic residues" evidence="1">
    <location>
        <begin position="202"/>
        <end position="213"/>
    </location>
</feature>
<feature type="region of interest" description="Disordered" evidence="1">
    <location>
        <begin position="151"/>
        <end position="217"/>
    </location>
</feature>
<dbReference type="GeneID" id="92515284"/>
<feature type="region of interest" description="Disordered" evidence="1">
    <location>
        <begin position="1"/>
        <end position="31"/>
    </location>
</feature>
<proteinExistence type="predicted"/>
<comment type="caution">
    <text evidence="2">The sequence shown here is derived from an EMBL/GenBank/DDBJ whole genome shotgun (WGS) entry which is preliminary data.</text>
</comment>
<organism evidence="2 3">
    <name type="scientific">Leishmania martiniquensis</name>
    <dbReference type="NCBI Taxonomy" id="1580590"/>
    <lineage>
        <taxon>Eukaryota</taxon>
        <taxon>Discoba</taxon>
        <taxon>Euglenozoa</taxon>
        <taxon>Kinetoplastea</taxon>
        <taxon>Metakinetoplastina</taxon>
        <taxon>Trypanosomatida</taxon>
        <taxon>Trypanosomatidae</taxon>
        <taxon>Leishmaniinae</taxon>
        <taxon>Leishmania</taxon>
    </lineage>
</organism>
<dbReference type="KEGG" id="lmat:92515284"/>
<reference evidence="3" key="1">
    <citation type="journal article" date="2021" name="Microbiol. Resour. Announc.">
        <title>LGAAP: Leishmaniinae Genome Assembly and Annotation Pipeline.</title>
        <authorList>
            <person name="Almutairi H."/>
            <person name="Urbaniak M.D."/>
            <person name="Bates M.D."/>
            <person name="Jariyapan N."/>
            <person name="Kwakye-Nuako G."/>
            <person name="Thomaz-Soccol V."/>
            <person name="Al-Salem W.S."/>
            <person name="Dillon R.J."/>
            <person name="Bates P.A."/>
            <person name="Gatherer D."/>
        </authorList>
    </citation>
    <scope>NUCLEOTIDE SEQUENCE [LARGE SCALE GENOMIC DNA]</scope>
</reference>
<dbReference type="AlphaFoldDB" id="A0A836G7Y7"/>
<reference evidence="3" key="2">
    <citation type="journal article" date="2021" name="Sci. Data">
        <title>Chromosome-scale genome sequencing, assembly and annotation of six genomes from subfamily Leishmaniinae.</title>
        <authorList>
            <person name="Almutairi H."/>
            <person name="Urbaniak M.D."/>
            <person name="Bates M.D."/>
            <person name="Jariyapan N."/>
            <person name="Kwakye-Nuako G."/>
            <person name="Thomaz Soccol V."/>
            <person name="Al-Salem W.S."/>
            <person name="Dillon R.J."/>
            <person name="Bates P.A."/>
            <person name="Gatherer D."/>
        </authorList>
    </citation>
    <scope>NUCLEOTIDE SEQUENCE [LARGE SCALE GENOMIC DNA]</scope>
</reference>
<evidence type="ECO:0000313" key="3">
    <source>
        <dbReference type="Proteomes" id="UP000673552"/>
    </source>
</evidence>
<keyword evidence="3" id="KW-1185">Reference proteome</keyword>
<accession>A0A836G7Y7</accession>
<name>A0A836G7Y7_9TRYP</name>
<sequence length="272" mass="29508">MEGVSRLHAEATDPEERRFEEDRVRSPHHPPRCGWRRCRGPTGSSAAPTRAPLFLKLAWHCAARAGDLGTLLKKDVHISALSESSPTASVSITIRYGKGARFRGPYAIGTRLQREDAALLLKLVRSRGPTQRLFAGVTSLCDQTQRVVRYAGSAPERSRRRRPATHAGAGPAAERRILHRQALGAHRSTGGDAVPAVPDGARAGREKGPDHAHGGGHGPLCDCAGAAEAQRLRRHRQRVLPEPPVRVHDGPLLYRARAGGVLLHRRPGEPRG</sequence>
<feature type="compositionally biased region" description="Basic and acidic residues" evidence="1">
    <location>
        <begin position="1"/>
        <end position="25"/>
    </location>
</feature>
<dbReference type="Proteomes" id="UP000673552">
    <property type="component" value="Unassembled WGS sequence"/>
</dbReference>
<dbReference type="EMBL" id="JAFEUZ010000025">
    <property type="protein sequence ID" value="KAG5476967.1"/>
    <property type="molecule type" value="Genomic_DNA"/>
</dbReference>